<dbReference type="EMBL" id="FOXQ01000021">
    <property type="protein sequence ID" value="SFQ54878.1"/>
    <property type="molecule type" value="Genomic_DNA"/>
</dbReference>
<proteinExistence type="predicted"/>
<accession>A0A1I5ZEK3</accession>
<feature type="chain" id="PRO_5011533299" description="DUF1684 domain-containing protein" evidence="1">
    <location>
        <begin position="20"/>
        <end position="199"/>
    </location>
</feature>
<evidence type="ECO:0008006" key="4">
    <source>
        <dbReference type="Google" id="ProtNLM"/>
    </source>
</evidence>
<dbReference type="OrthoDB" id="5493262at2"/>
<protein>
    <recommendedName>
        <fullName evidence="4">DUF1684 domain-containing protein</fullName>
    </recommendedName>
</protein>
<dbReference type="InterPro" id="IPR012467">
    <property type="entry name" value="DUF1684"/>
</dbReference>
<dbReference type="PANTHER" id="PTHR41913">
    <property type="entry name" value="DUF1684 DOMAIN-CONTAINING PROTEIN"/>
    <property type="match status" value="1"/>
</dbReference>
<dbReference type="RefSeq" id="WP_090663192.1">
    <property type="nucleotide sequence ID" value="NZ_FOXQ01000021.1"/>
</dbReference>
<dbReference type="PANTHER" id="PTHR41913:SF1">
    <property type="entry name" value="DUF1684 DOMAIN-CONTAINING PROTEIN"/>
    <property type="match status" value="1"/>
</dbReference>
<evidence type="ECO:0000256" key="1">
    <source>
        <dbReference type="SAM" id="SignalP"/>
    </source>
</evidence>
<keyword evidence="3" id="KW-1185">Reference proteome</keyword>
<dbReference type="Proteomes" id="UP000199031">
    <property type="component" value="Unassembled WGS sequence"/>
</dbReference>
<keyword evidence="1" id="KW-0732">Signal</keyword>
<dbReference type="Pfam" id="PF07920">
    <property type="entry name" value="DUF1684"/>
    <property type="match status" value="1"/>
</dbReference>
<feature type="signal peptide" evidence="1">
    <location>
        <begin position="1"/>
        <end position="19"/>
    </location>
</feature>
<organism evidence="2 3">
    <name type="scientific">Parafilimonas terrae</name>
    <dbReference type="NCBI Taxonomy" id="1465490"/>
    <lineage>
        <taxon>Bacteria</taxon>
        <taxon>Pseudomonadati</taxon>
        <taxon>Bacteroidota</taxon>
        <taxon>Chitinophagia</taxon>
        <taxon>Chitinophagales</taxon>
        <taxon>Chitinophagaceae</taxon>
        <taxon>Parafilimonas</taxon>
    </lineage>
</organism>
<gene>
    <name evidence="2" type="ORF">SAMN05444277_1219</name>
</gene>
<name>A0A1I5ZEK3_9BACT</name>
<evidence type="ECO:0000313" key="2">
    <source>
        <dbReference type="EMBL" id="SFQ54878.1"/>
    </source>
</evidence>
<evidence type="ECO:0000313" key="3">
    <source>
        <dbReference type="Proteomes" id="UP000199031"/>
    </source>
</evidence>
<dbReference type="AlphaFoldDB" id="A0A1I5ZEK3"/>
<reference evidence="2 3" key="1">
    <citation type="submission" date="2016-10" db="EMBL/GenBank/DDBJ databases">
        <authorList>
            <person name="de Groot N.N."/>
        </authorList>
    </citation>
    <scope>NUCLEOTIDE SEQUENCE [LARGE SCALE GENOMIC DNA]</scope>
    <source>
        <strain evidence="2 3">DSM 28286</strain>
    </source>
</reference>
<dbReference type="STRING" id="1465490.SAMN05444277_1219"/>
<sequence length="199" mass="22776">MKRLLIVCNLILLSACCFAQADTAVANETKRFQGEIRMEYDNPNTSPLSAKAKATFKGIHFFPFNKKFVVNARFVRTPKEKPFQMSTSGGIRKTYIKYAEVFFVIDRKEYKLNVYQSQDLIKSAEYKDYLFIPFTDATSGDETYEGGRYIDLNIPQSGHIVINFNKAYHPYCAYTDGYNCPIPPAENRLPVKIEAGVKF</sequence>
<dbReference type="PROSITE" id="PS51257">
    <property type="entry name" value="PROKAR_LIPOPROTEIN"/>
    <property type="match status" value="1"/>
</dbReference>